<dbReference type="EMBL" id="QAON01000004">
    <property type="protein sequence ID" value="PTQ90047.1"/>
    <property type="molecule type" value="Genomic_DNA"/>
</dbReference>
<dbReference type="PANTHER" id="PTHR10491:SF4">
    <property type="entry name" value="METHIONINE ADENOSYLTRANSFERASE 2 SUBUNIT BETA"/>
    <property type="match status" value="1"/>
</dbReference>
<dbReference type="GO" id="GO:0009243">
    <property type="term" value="P:O antigen biosynthetic process"/>
    <property type="evidence" value="ECO:0007669"/>
    <property type="project" value="UniProtKB-UniPathway"/>
</dbReference>
<comment type="cofactor">
    <cofactor evidence="6">
        <name>Mg(2+)</name>
        <dbReference type="ChEBI" id="CHEBI:18420"/>
    </cofactor>
    <text evidence="6">Binds 1 Mg(2+) ion per monomer.</text>
</comment>
<dbReference type="GO" id="GO:0008831">
    <property type="term" value="F:dTDP-4-dehydrorhamnose reductase activity"/>
    <property type="evidence" value="ECO:0007669"/>
    <property type="project" value="UniProtKB-EC"/>
</dbReference>
<dbReference type="UniPathway" id="UPA00281"/>
<proteinExistence type="inferred from homology"/>
<dbReference type="CDD" id="cd05254">
    <property type="entry name" value="dTDP_HR_like_SDR_e"/>
    <property type="match status" value="1"/>
</dbReference>
<evidence type="ECO:0000256" key="1">
    <source>
        <dbReference type="ARBA" id="ARBA00004781"/>
    </source>
</evidence>
<comment type="function">
    <text evidence="6">Catalyzes the reduction of dTDP-6-deoxy-L-lyxo-4-hexulose to yield dTDP-L-rhamnose.</text>
</comment>
<dbReference type="PANTHER" id="PTHR10491">
    <property type="entry name" value="DTDP-4-DEHYDRORHAMNOSE REDUCTASE"/>
    <property type="match status" value="1"/>
</dbReference>
<evidence type="ECO:0000256" key="4">
    <source>
        <dbReference type="ARBA" id="ARBA00017099"/>
    </source>
</evidence>
<accession>A0A2T5J0Y1</accession>
<comment type="similarity">
    <text evidence="2 6">Belongs to the dTDP-4-dehydrorhamnose reductase family.</text>
</comment>
<evidence type="ECO:0000313" key="8">
    <source>
        <dbReference type="EMBL" id="PTQ90047.1"/>
    </source>
</evidence>
<comment type="caution">
    <text evidence="8">The sequence shown here is derived from an EMBL/GenBank/DDBJ whole genome shotgun (WGS) entry which is preliminary data.</text>
</comment>
<sequence length="284" mass="32029">MTILLLGQQGQVGWELKRSLLTQAQTVYGVDRRQVDLSDMDAVLRLLRTLKPTHIINAAAYTAVDLAETESEMAYRINATLPQLLAEEAKTLGASLIHYSTDYVFDGSKKTAYIETDSPNPLNVYGQTKLAGEQAIQAVATRYLILRTSWVYGERGKNFFLTMQRLLQEKPQLRVVADQVGAPTWSRLIAQITAHIMTQSTKTWQHNGIYHLTSTGDCSWYEFAQAIADKLGYTTPIIPISTDEYPTPAQRPRNSCLATTKLQQDFVLHIPHWRWVWDELVSGA</sequence>
<comment type="pathway">
    <text evidence="1 6">Carbohydrate biosynthesis; dTDP-L-rhamnose biosynthesis.</text>
</comment>
<keyword evidence="6" id="KW-0560">Oxidoreductase</keyword>
<dbReference type="EC" id="1.1.1.133" evidence="3 6"/>
<dbReference type="AlphaFoldDB" id="A0A2T5J0Y1"/>
<dbReference type="OrthoDB" id="9803892at2"/>
<protein>
    <recommendedName>
        <fullName evidence="4 6">dTDP-4-dehydrorhamnose reductase</fullName>
        <ecNumber evidence="3 6">1.1.1.133</ecNumber>
    </recommendedName>
</protein>
<gene>
    <name evidence="8" type="ORF">C8N29_10485</name>
</gene>
<dbReference type="GO" id="GO:0005829">
    <property type="term" value="C:cytosol"/>
    <property type="evidence" value="ECO:0007669"/>
    <property type="project" value="TreeGrafter"/>
</dbReference>
<dbReference type="InterPro" id="IPR005913">
    <property type="entry name" value="dTDP_dehydrorham_reduct"/>
</dbReference>
<dbReference type="SUPFAM" id="SSF51735">
    <property type="entry name" value="NAD(P)-binding Rossmann-fold domains"/>
    <property type="match status" value="1"/>
</dbReference>
<dbReference type="Gene3D" id="3.90.25.10">
    <property type="entry name" value="UDP-galactose 4-epimerase, domain 1"/>
    <property type="match status" value="1"/>
</dbReference>
<dbReference type="UniPathway" id="UPA00124"/>
<evidence type="ECO:0000256" key="5">
    <source>
        <dbReference type="ARBA" id="ARBA00048200"/>
    </source>
</evidence>
<evidence type="ECO:0000256" key="6">
    <source>
        <dbReference type="RuleBase" id="RU364082"/>
    </source>
</evidence>
<evidence type="ECO:0000259" key="7">
    <source>
        <dbReference type="Pfam" id="PF04321"/>
    </source>
</evidence>
<dbReference type="GO" id="GO:0019305">
    <property type="term" value="P:dTDP-rhamnose biosynthetic process"/>
    <property type="evidence" value="ECO:0007669"/>
    <property type="project" value="UniProtKB-UniPathway"/>
</dbReference>
<dbReference type="InterPro" id="IPR029903">
    <property type="entry name" value="RmlD-like-bd"/>
</dbReference>
<dbReference type="RefSeq" id="WP_107865046.1">
    <property type="nucleotide sequence ID" value="NZ_QAON01000004.1"/>
</dbReference>
<comment type="catalytic activity">
    <reaction evidence="5 6">
        <text>dTDP-beta-L-rhamnose + NADP(+) = dTDP-4-dehydro-beta-L-rhamnose + NADPH + H(+)</text>
        <dbReference type="Rhea" id="RHEA:21796"/>
        <dbReference type="ChEBI" id="CHEBI:15378"/>
        <dbReference type="ChEBI" id="CHEBI:57510"/>
        <dbReference type="ChEBI" id="CHEBI:57783"/>
        <dbReference type="ChEBI" id="CHEBI:58349"/>
        <dbReference type="ChEBI" id="CHEBI:62830"/>
        <dbReference type="EC" id="1.1.1.133"/>
    </reaction>
</comment>
<evidence type="ECO:0000313" key="9">
    <source>
        <dbReference type="Proteomes" id="UP000244223"/>
    </source>
</evidence>
<evidence type="ECO:0000256" key="3">
    <source>
        <dbReference type="ARBA" id="ARBA00012929"/>
    </source>
</evidence>
<keyword evidence="9" id="KW-1185">Reference proteome</keyword>
<reference evidence="8 9" key="1">
    <citation type="submission" date="2018-04" db="EMBL/GenBank/DDBJ databases">
        <title>Genomic Encyclopedia of Archaeal and Bacterial Type Strains, Phase II (KMG-II): from individual species to whole genera.</title>
        <authorList>
            <person name="Goeker M."/>
        </authorList>
    </citation>
    <scope>NUCLEOTIDE SEQUENCE [LARGE SCALE GENOMIC DNA]</scope>
    <source>
        <strain evidence="8 9">DSM 5822</strain>
    </source>
</reference>
<dbReference type="Pfam" id="PF04321">
    <property type="entry name" value="RmlD_sub_bind"/>
    <property type="match status" value="1"/>
</dbReference>
<dbReference type="Gene3D" id="3.40.50.720">
    <property type="entry name" value="NAD(P)-binding Rossmann-like Domain"/>
    <property type="match status" value="1"/>
</dbReference>
<feature type="domain" description="RmlD-like substrate binding" evidence="7">
    <location>
        <begin position="1"/>
        <end position="275"/>
    </location>
</feature>
<evidence type="ECO:0000256" key="2">
    <source>
        <dbReference type="ARBA" id="ARBA00010944"/>
    </source>
</evidence>
<name>A0A2T5J0Y1_9GAMM</name>
<keyword evidence="6" id="KW-0521">NADP</keyword>
<organism evidence="8 9">
    <name type="scientific">Agitococcus lubricus</name>
    <dbReference type="NCBI Taxonomy" id="1077255"/>
    <lineage>
        <taxon>Bacteria</taxon>
        <taxon>Pseudomonadati</taxon>
        <taxon>Pseudomonadota</taxon>
        <taxon>Gammaproteobacteria</taxon>
        <taxon>Moraxellales</taxon>
        <taxon>Moraxellaceae</taxon>
        <taxon>Agitococcus</taxon>
    </lineage>
</organism>
<dbReference type="InterPro" id="IPR036291">
    <property type="entry name" value="NAD(P)-bd_dom_sf"/>
</dbReference>
<dbReference type="Proteomes" id="UP000244223">
    <property type="component" value="Unassembled WGS sequence"/>
</dbReference>
<dbReference type="NCBIfam" id="TIGR01214">
    <property type="entry name" value="rmlD"/>
    <property type="match status" value="1"/>
</dbReference>